<evidence type="ECO:0000259" key="16">
    <source>
        <dbReference type="SMART" id="SM00562"/>
    </source>
</evidence>
<evidence type="ECO:0000256" key="9">
    <source>
        <dbReference type="ARBA" id="ARBA00022840"/>
    </source>
</evidence>
<evidence type="ECO:0000256" key="7">
    <source>
        <dbReference type="ARBA" id="ARBA00022741"/>
    </source>
</evidence>
<dbReference type="EC" id="2.7.4.6" evidence="3 12"/>
<name>C7MN32_CRYCD</name>
<evidence type="ECO:0000256" key="14">
    <source>
        <dbReference type="RuleBase" id="RU004011"/>
    </source>
</evidence>
<dbReference type="PROSITE" id="PS00469">
    <property type="entry name" value="NDPK"/>
    <property type="match status" value="1"/>
</dbReference>
<protein>
    <recommendedName>
        <fullName evidence="4 12">Nucleoside diphosphate kinase</fullName>
        <shortName evidence="12">NDK</shortName>
        <shortName evidence="12">NDP kinase</shortName>
        <ecNumber evidence="3 12">2.7.4.6</ecNumber>
    </recommendedName>
    <alternativeName>
        <fullName evidence="12">Nucleoside-2-P kinase</fullName>
    </alternativeName>
</protein>
<dbReference type="GO" id="GO:0005524">
    <property type="term" value="F:ATP binding"/>
    <property type="evidence" value="ECO:0007669"/>
    <property type="project" value="UniProtKB-UniRule"/>
</dbReference>
<comment type="similarity">
    <text evidence="2 12 13 14">Belongs to the NDK family.</text>
</comment>
<comment type="catalytic activity">
    <reaction evidence="12 15">
        <text>a 2'-deoxyribonucleoside 5'-diphosphate + ATP = a 2'-deoxyribonucleoside 5'-triphosphate + ADP</text>
        <dbReference type="Rhea" id="RHEA:44640"/>
        <dbReference type="ChEBI" id="CHEBI:30616"/>
        <dbReference type="ChEBI" id="CHEBI:61560"/>
        <dbReference type="ChEBI" id="CHEBI:73316"/>
        <dbReference type="ChEBI" id="CHEBI:456216"/>
        <dbReference type="EC" id="2.7.4.6"/>
    </reaction>
</comment>
<keyword evidence="10 12" id="KW-0460">Magnesium</keyword>
<dbReference type="Gene3D" id="3.30.70.141">
    <property type="entry name" value="Nucleoside diphosphate kinase-like domain"/>
    <property type="match status" value="1"/>
</dbReference>
<dbReference type="AlphaFoldDB" id="C7MN32"/>
<dbReference type="PROSITE" id="PS51374">
    <property type="entry name" value="NDPK_LIKE"/>
    <property type="match status" value="1"/>
</dbReference>
<dbReference type="Proteomes" id="UP000000954">
    <property type="component" value="Chromosome"/>
</dbReference>
<proteinExistence type="inferred from homology"/>
<feature type="domain" description="Nucleoside diphosphate kinase-like" evidence="16">
    <location>
        <begin position="3"/>
        <end position="134"/>
    </location>
</feature>
<evidence type="ECO:0000313" key="17">
    <source>
        <dbReference type="EMBL" id="ACU94322.1"/>
    </source>
</evidence>
<dbReference type="InterPro" id="IPR034907">
    <property type="entry name" value="NDK-like_dom"/>
</dbReference>
<keyword evidence="9 12" id="KW-0067">ATP-binding</keyword>
<dbReference type="InterPro" id="IPR023005">
    <property type="entry name" value="Nucleoside_diP_kinase_AS"/>
</dbReference>
<evidence type="ECO:0000256" key="15">
    <source>
        <dbReference type="RuleBase" id="RU004013"/>
    </source>
</evidence>
<evidence type="ECO:0000256" key="12">
    <source>
        <dbReference type="HAMAP-Rule" id="MF_00451"/>
    </source>
</evidence>
<comment type="subcellular location">
    <subcellularLocation>
        <location evidence="12">Cytoplasm</location>
    </subcellularLocation>
</comment>
<dbReference type="RefSeq" id="WP_012803010.1">
    <property type="nucleotide sequence ID" value="NC_013170.1"/>
</dbReference>
<dbReference type="HOGENOM" id="CLU_060216_6_3_11"/>
<dbReference type="PANTHER" id="PTHR11349">
    <property type="entry name" value="NUCLEOSIDE DIPHOSPHATE KINASE"/>
    <property type="match status" value="1"/>
</dbReference>
<evidence type="ECO:0000256" key="4">
    <source>
        <dbReference type="ARBA" id="ARBA00017632"/>
    </source>
</evidence>
<dbReference type="CDD" id="cd04413">
    <property type="entry name" value="NDPk_I"/>
    <property type="match status" value="1"/>
</dbReference>
<dbReference type="GO" id="GO:0046872">
    <property type="term" value="F:metal ion binding"/>
    <property type="evidence" value="ECO:0007669"/>
    <property type="project" value="UniProtKB-KW"/>
</dbReference>
<keyword evidence="5 12" id="KW-0808">Transferase</keyword>
<evidence type="ECO:0000256" key="6">
    <source>
        <dbReference type="ARBA" id="ARBA00022723"/>
    </source>
</evidence>
<feature type="binding site" evidence="12 13">
    <location>
        <position position="114"/>
    </location>
    <ligand>
        <name>ATP</name>
        <dbReference type="ChEBI" id="CHEBI:30616"/>
    </ligand>
</feature>
<organism evidence="17 18">
    <name type="scientific">Cryptobacterium curtum (strain ATCC 700683 / DSM 15641 / CCUG 43107 / 12-3)</name>
    <dbReference type="NCBI Taxonomy" id="469378"/>
    <lineage>
        <taxon>Bacteria</taxon>
        <taxon>Bacillati</taxon>
        <taxon>Actinomycetota</taxon>
        <taxon>Coriobacteriia</taxon>
        <taxon>Eggerthellales</taxon>
        <taxon>Eggerthellaceae</taxon>
        <taxon>Cryptobacterium</taxon>
    </lineage>
</organism>
<feature type="binding site" evidence="12 13">
    <location>
        <position position="87"/>
    </location>
    <ligand>
        <name>ATP</name>
        <dbReference type="ChEBI" id="CHEBI:30616"/>
    </ligand>
</feature>
<keyword evidence="18" id="KW-1185">Reference proteome</keyword>
<dbReference type="GO" id="GO:0005737">
    <property type="term" value="C:cytoplasm"/>
    <property type="evidence" value="ECO:0007669"/>
    <property type="project" value="UniProtKB-SubCell"/>
</dbReference>
<dbReference type="EMBL" id="CP001682">
    <property type="protein sequence ID" value="ACU94322.1"/>
    <property type="molecule type" value="Genomic_DNA"/>
</dbReference>
<keyword evidence="12" id="KW-0597">Phosphoprotein</keyword>
<feature type="binding site" evidence="12 13">
    <location>
        <position position="104"/>
    </location>
    <ligand>
        <name>ATP</name>
        <dbReference type="ChEBI" id="CHEBI:30616"/>
    </ligand>
</feature>
<evidence type="ECO:0000313" key="18">
    <source>
        <dbReference type="Proteomes" id="UP000000954"/>
    </source>
</evidence>
<dbReference type="NCBIfam" id="NF001908">
    <property type="entry name" value="PRK00668.1"/>
    <property type="match status" value="1"/>
</dbReference>
<dbReference type="InterPro" id="IPR001564">
    <property type="entry name" value="Nucleoside_diP_kinase"/>
</dbReference>
<evidence type="ECO:0000256" key="2">
    <source>
        <dbReference type="ARBA" id="ARBA00008142"/>
    </source>
</evidence>
<keyword evidence="6 12" id="KW-0479">Metal-binding</keyword>
<dbReference type="GO" id="GO:0006183">
    <property type="term" value="P:GTP biosynthetic process"/>
    <property type="evidence" value="ECO:0007669"/>
    <property type="project" value="UniProtKB-UniRule"/>
</dbReference>
<dbReference type="InterPro" id="IPR036850">
    <property type="entry name" value="NDK-like_dom_sf"/>
</dbReference>
<dbReference type="GO" id="GO:0004550">
    <property type="term" value="F:nucleoside diphosphate kinase activity"/>
    <property type="evidence" value="ECO:0007669"/>
    <property type="project" value="UniProtKB-UniRule"/>
</dbReference>
<dbReference type="GO" id="GO:0006228">
    <property type="term" value="P:UTP biosynthetic process"/>
    <property type="evidence" value="ECO:0007669"/>
    <property type="project" value="UniProtKB-UniRule"/>
</dbReference>
<dbReference type="SMART" id="SM00562">
    <property type="entry name" value="NDK"/>
    <property type="match status" value="1"/>
</dbReference>
<sequence length="134" mass="14373">MSEQKTYTMIKPDGVRNGHVGEIVNRFERAGLTIERMELGMVTLAQAQANYAEHEGKPFYDGLIAYITSGPVVKMVVSGEGAVAKVRTLMGATNPADAAPGTIRGDFGLIMDENVIHGSDSPASAEREIGIFFN</sequence>
<dbReference type="Pfam" id="PF00334">
    <property type="entry name" value="NDK"/>
    <property type="match status" value="1"/>
</dbReference>
<reference evidence="17 18" key="1">
    <citation type="journal article" date="2009" name="Stand. Genomic Sci.">
        <title>Complete genome sequence of Cryptobacterium curtum type strain (12-3).</title>
        <authorList>
            <person name="Mavrommatis K."/>
            <person name="Pukall R."/>
            <person name="Rohde C."/>
            <person name="Chen F."/>
            <person name="Sims D."/>
            <person name="Brettin T."/>
            <person name="Kuske C."/>
            <person name="Detter J.C."/>
            <person name="Han C."/>
            <person name="Lapidus A."/>
            <person name="Copeland A."/>
            <person name="Glavina Del Rio T."/>
            <person name="Nolan M."/>
            <person name="Lucas S."/>
            <person name="Tice H."/>
            <person name="Cheng J.F."/>
            <person name="Bruce D."/>
            <person name="Goodwin L."/>
            <person name="Pitluck S."/>
            <person name="Ovchinnikova G."/>
            <person name="Pati A."/>
            <person name="Ivanova N."/>
            <person name="Chen A."/>
            <person name="Palaniappan K."/>
            <person name="Chain P."/>
            <person name="D'haeseleer P."/>
            <person name="Goker M."/>
            <person name="Bristow J."/>
            <person name="Eisen J.A."/>
            <person name="Markowitz V."/>
            <person name="Hugenholtz P."/>
            <person name="Rohde M."/>
            <person name="Klenk H.P."/>
            <person name="Kyrpides N.C."/>
        </authorList>
    </citation>
    <scope>NUCLEOTIDE SEQUENCE [LARGE SCALE GENOMIC DNA]</scope>
    <source>
        <strain evidence="18">ATCC 700683 / DSM 15641 / 12-3</strain>
    </source>
</reference>
<accession>C7MN32</accession>
<comment type="function">
    <text evidence="12">Major role in the synthesis of nucleoside triphosphates other than ATP. The ATP gamma phosphate is transferred to the NDP beta phosphate via a ping-pong mechanism, using a phosphorylated active-site intermediate.</text>
</comment>
<feature type="binding site" evidence="12 13">
    <location>
        <position position="59"/>
    </location>
    <ligand>
        <name>ATP</name>
        <dbReference type="ChEBI" id="CHEBI:30616"/>
    </ligand>
</feature>
<evidence type="ECO:0000256" key="13">
    <source>
        <dbReference type="PROSITE-ProRule" id="PRU00706"/>
    </source>
</evidence>
<evidence type="ECO:0000256" key="8">
    <source>
        <dbReference type="ARBA" id="ARBA00022777"/>
    </source>
</evidence>
<feature type="active site" description="Pros-phosphohistidine intermediate" evidence="12 13">
    <location>
        <position position="117"/>
    </location>
</feature>
<comment type="cofactor">
    <cofactor evidence="1 12">
        <name>Mg(2+)</name>
        <dbReference type="ChEBI" id="CHEBI:18420"/>
    </cofactor>
</comment>
<dbReference type="SUPFAM" id="SSF54919">
    <property type="entry name" value="Nucleoside diphosphate kinase, NDK"/>
    <property type="match status" value="1"/>
</dbReference>
<dbReference type="HAMAP" id="MF_00451">
    <property type="entry name" value="NDP_kinase"/>
    <property type="match status" value="1"/>
</dbReference>
<keyword evidence="11 12" id="KW-0546">Nucleotide metabolism</keyword>
<keyword evidence="7 12" id="KW-0547">Nucleotide-binding</keyword>
<dbReference type="eggNOG" id="COG0105">
    <property type="taxonomic scope" value="Bacteria"/>
</dbReference>
<keyword evidence="8 12" id="KW-0418">Kinase</keyword>
<dbReference type="PRINTS" id="PR01243">
    <property type="entry name" value="NUCDPKINASE"/>
</dbReference>
<comment type="catalytic activity">
    <reaction evidence="12">
        <text>a ribonucleoside 5'-diphosphate + ATP = a ribonucleoside 5'-triphosphate + ADP</text>
        <dbReference type="Rhea" id="RHEA:18113"/>
        <dbReference type="ChEBI" id="CHEBI:30616"/>
        <dbReference type="ChEBI" id="CHEBI:57930"/>
        <dbReference type="ChEBI" id="CHEBI:61557"/>
        <dbReference type="ChEBI" id="CHEBI:456216"/>
        <dbReference type="EC" id="2.7.4.6"/>
    </reaction>
</comment>
<evidence type="ECO:0000256" key="11">
    <source>
        <dbReference type="ARBA" id="ARBA00023080"/>
    </source>
</evidence>
<gene>
    <name evidence="12" type="primary">ndk</name>
    <name evidence="17" type="ordered locus">Ccur_06060</name>
</gene>
<dbReference type="GO" id="GO:0006241">
    <property type="term" value="P:CTP biosynthetic process"/>
    <property type="evidence" value="ECO:0007669"/>
    <property type="project" value="UniProtKB-UniRule"/>
</dbReference>
<dbReference type="FunFam" id="3.30.70.141:FF:000003">
    <property type="entry name" value="Nucleoside diphosphate kinase"/>
    <property type="match status" value="1"/>
</dbReference>
<feature type="binding site" evidence="12 13">
    <location>
        <position position="93"/>
    </location>
    <ligand>
        <name>ATP</name>
        <dbReference type="ChEBI" id="CHEBI:30616"/>
    </ligand>
</feature>
<dbReference type="OrthoDB" id="9801161at2"/>
<evidence type="ECO:0000256" key="3">
    <source>
        <dbReference type="ARBA" id="ARBA00012966"/>
    </source>
</evidence>
<feature type="binding site" evidence="12 13">
    <location>
        <position position="11"/>
    </location>
    <ligand>
        <name>ATP</name>
        <dbReference type="ChEBI" id="CHEBI:30616"/>
    </ligand>
</feature>
<evidence type="ECO:0000256" key="1">
    <source>
        <dbReference type="ARBA" id="ARBA00001946"/>
    </source>
</evidence>
<evidence type="ECO:0000256" key="10">
    <source>
        <dbReference type="ARBA" id="ARBA00022842"/>
    </source>
</evidence>
<dbReference type="STRING" id="469378.Ccur_06060"/>
<comment type="subunit">
    <text evidence="12">Homotetramer.</text>
</comment>
<dbReference type="KEGG" id="ccu:Ccur_06060"/>
<keyword evidence="12" id="KW-0963">Cytoplasm</keyword>
<evidence type="ECO:0000256" key="5">
    <source>
        <dbReference type="ARBA" id="ARBA00022679"/>
    </source>
</evidence>